<dbReference type="FunFam" id="3.90.580.10:FF:000001">
    <property type="entry name" value="DNA primase"/>
    <property type="match status" value="1"/>
</dbReference>
<evidence type="ECO:0000256" key="13">
    <source>
        <dbReference type="PIRNR" id="PIRNR002811"/>
    </source>
</evidence>
<keyword evidence="7 12" id="KW-0863">Zinc-finger</keyword>
<keyword evidence="6 12" id="KW-0479">Metal-binding</keyword>
<dbReference type="PANTHER" id="PTHR30313">
    <property type="entry name" value="DNA PRIMASE"/>
    <property type="match status" value="1"/>
</dbReference>
<dbReference type="InterPro" id="IPR037068">
    <property type="entry name" value="DNA_primase_core_N_sf"/>
</dbReference>
<dbReference type="EC" id="2.7.7.101" evidence="12"/>
<dbReference type="Gene3D" id="3.90.580.10">
    <property type="entry name" value="Zinc finger, CHC2-type domain"/>
    <property type="match status" value="1"/>
</dbReference>
<dbReference type="SUPFAM" id="SSF57783">
    <property type="entry name" value="Zinc beta-ribbon"/>
    <property type="match status" value="1"/>
</dbReference>
<dbReference type="InterPro" id="IPR002694">
    <property type="entry name" value="Znf_CHC2"/>
</dbReference>
<comment type="similarity">
    <text evidence="12 13">Belongs to the DnaG primase family.</text>
</comment>
<dbReference type="PIRSF" id="PIRSF002811">
    <property type="entry name" value="DnaG"/>
    <property type="match status" value="1"/>
</dbReference>
<dbReference type="Pfam" id="PF08275">
    <property type="entry name" value="DNAG_N"/>
    <property type="match status" value="1"/>
</dbReference>
<evidence type="ECO:0000256" key="5">
    <source>
        <dbReference type="ARBA" id="ARBA00022705"/>
    </source>
</evidence>
<dbReference type="GO" id="GO:0003899">
    <property type="term" value="F:DNA-directed RNA polymerase activity"/>
    <property type="evidence" value="ECO:0007669"/>
    <property type="project" value="UniProtKB-UniRule"/>
</dbReference>
<evidence type="ECO:0000256" key="15">
    <source>
        <dbReference type="SAM" id="MobiDB-lite"/>
    </source>
</evidence>
<proteinExistence type="inferred from homology"/>
<keyword evidence="1 12" id="KW-0240">DNA-directed RNA polymerase</keyword>
<feature type="compositionally biased region" description="Pro residues" evidence="15">
    <location>
        <begin position="461"/>
        <end position="470"/>
    </location>
</feature>
<evidence type="ECO:0000256" key="3">
    <source>
        <dbReference type="ARBA" id="ARBA00022679"/>
    </source>
</evidence>
<keyword evidence="9" id="KW-0460">Magnesium</keyword>
<dbReference type="Gene3D" id="3.40.1360.10">
    <property type="match status" value="1"/>
</dbReference>
<dbReference type="CDD" id="cd03364">
    <property type="entry name" value="TOPRIM_DnaG_primases"/>
    <property type="match status" value="1"/>
</dbReference>
<keyword evidence="3 12" id="KW-0808">Transferase</keyword>
<evidence type="ECO:0000256" key="6">
    <source>
        <dbReference type="ARBA" id="ARBA00022723"/>
    </source>
</evidence>
<comment type="caution">
    <text evidence="17">The sequence shown here is derived from an EMBL/GenBank/DDBJ whole genome shotgun (WGS) entry which is preliminary data.</text>
</comment>
<sequence>MAQISNEDVERVREATDLVALVGERTQIRQKGRDFWCCCPFHQEKTPSCKIDGATGRWHCFGCGEGGDAFSFLMKLDSLSFPEAVRALAERAHIEIKETSGGRPAVSRDRKGRLQEVCKATADFYHRQLLCLKGAEADAARSYLGGRGLGGEVAKRWQLGFAPGHGVLVRHLGSLGFTPQEMVQANVALQRDGGPLRDRFFNRAMFPIFDERGSAIAFGGRVIGQGEPKYLNSQETPLFHKSKVLFGLDKAKAAMASTGVAIVTEGYTDVIALHEAGIRNAVATLGTALTLSHIRLLSRHASKRIVYLFDGDEAGKRAADRALGFIDESMTPEAGRSQVELCAVTLPDNLDPADFVAQRGADALRELIDQAVPLIQYGIDRRLARHDLSTAEGRSAALADALSVLAPIKGSFLAKDYAVQLAGRTRASEADVLARLAALKAPRRTETADEEALGFAAAGPSVPPPAPAAPRPRRLSAAERSRLSFEREFLRQLSTNPQAALDRSDALASTRWHDGAHRDVASAMLEVLAEQPSLSPSRFAAAVVERAPVADRVLAGGVGGSEATDFAERSYLDTLQFVADELSIGDLRDELQGIRASLAAPTGVTDEERAVFLQMASVLQSQLVERQSAHGRA</sequence>
<dbReference type="InterPro" id="IPR034151">
    <property type="entry name" value="TOPRIM_DnaG_bac"/>
</dbReference>
<dbReference type="Pfam" id="PF13662">
    <property type="entry name" value="Toprim_4"/>
    <property type="match status" value="1"/>
</dbReference>
<keyword evidence="4 12" id="KW-0548">Nucleotidyltransferase</keyword>
<organism evidence="17">
    <name type="scientific">Muribaculaceae bacterium Z82</name>
    <dbReference type="NCBI Taxonomy" id="2304548"/>
    <lineage>
        <taxon>Bacteria</taxon>
        <taxon>Pseudomonadati</taxon>
        <taxon>Bacteroidota</taxon>
        <taxon>Bacteroidia</taxon>
        <taxon>Bacteroidales</taxon>
        <taxon>Muribaculaceae</taxon>
    </lineage>
</organism>
<name>A0A7C9NMR9_9BACT</name>
<dbReference type="GO" id="GO:0003677">
    <property type="term" value="F:DNA binding"/>
    <property type="evidence" value="ECO:0007669"/>
    <property type="project" value="UniProtKB-KW"/>
</dbReference>
<keyword evidence="8 12" id="KW-0862">Zinc</keyword>
<dbReference type="InterPro" id="IPR050219">
    <property type="entry name" value="DnaG_primase"/>
</dbReference>
<dbReference type="SMART" id="SM00493">
    <property type="entry name" value="TOPRIM"/>
    <property type="match status" value="1"/>
</dbReference>
<dbReference type="InterPro" id="IPR036977">
    <property type="entry name" value="DNA_primase_Znf_CHC2"/>
</dbReference>
<keyword evidence="10 12" id="KW-0238">DNA-binding</keyword>
<evidence type="ECO:0000256" key="11">
    <source>
        <dbReference type="ARBA" id="ARBA00023163"/>
    </source>
</evidence>
<dbReference type="AlphaFoldDB" id="A0A7C9NMR9"/>
<dbReference type="SUPFAM" id="SSF56731">
    <property type="entry name" value="DNA primase core"/>
    <property type="match status" value="1"/>
</dbReference>
<reference evidence="17" key="1">
    <citation type="submission" date="2018-08" db="EMBL/GenBank/DDBJ databases">
        <title>Murine metabolic-syndrome-specific gut microbial biobank.</title>
        <authorList>
            <person name="Liu C."/>
        </authorList>
    </citation>
    <scope>NUCLEOTIDE SEQUENCE [LARGE SCALE GENOMIC DNA]</scope>
    <source>
        <strain evidence="17">Z82</strain>
    </source>
</reference>
<dbReference type="HAMAP" id="MF_00974">
    <property type="entry name" value="DNA_primase_DnaG"/>
    <property type="match status" value="1"/>
</dbReference>
<evidence type="ECO:0000256" key="8">
    <source>
        <dbReference type="ARBA" id="ARBA00022833"/>
    </source>
</evidence>
<feature type="zinc finger region" description="CHC2-type" evidence="12 14">
    <location>
        <begin position="39"/>
        <end position="63"/>
    </location>
</feature>
<feature type="region of interest" description="Disordered" evidence="15">
    <location>
        <begin position="456"/>
        <end position="477"/>
    </location>
</feature>
<comment type="function">
    <text evidence="12 13">RNA polymerase that catalyzes the synthesis of short RNA molecules used as primers for DNA polymerase during DNA replication.</text>
</comment>
<dbReference type="GO" id="GO:0006269">
    <property type="term" value="P:DNA replication, synthesis of primer"/>
    <property type="evidence" value="ECO:0007669"/>
    <property type="project" value="UniProtKB-UniRule"/>
</dbReference>
<keyword evidence="5 12" id="KW-0235">DNA replication</keyword>
<dbReference type="Gene3D" id="3.90.980.10">
    <property type="entry name" value="DNA primase, catalytic core, N-terminal domain"/>
    <property type="match status" value="1"/>
</dbReference>
<protein>
    <recommendedName>
        <fullName evidence="12 13">DNA primase</fullName>
        <ecNumber evidence="12">2.7.7.101</ecNumber>
    </recommendedName>
</protein>
<dbReference type="GO" id="GO:0005737">
    <property type="term" value="C:cytoplasm"/>
    <property type="evidence" value="ECO:0007669"/>
    <property type="project" value="TreeGrafter"/>
</dbReference>
<dbReference type="InterPro" id="IPR006295">
    <property type="entry name" value="DNA_primase_DnaG"/>
</dbReference>
<dbReference type="PANTHER" id="PTHR30313:SF2">
    <property type="entry name" value="DNA PRIMASE"/>
    <property type="match status" value="1"/>
</dbReference>
<dbReference type="PROSITE" id="PS50880">
    <property type="entry name" value="TOPRIM"/>
    <property type="match status" value="1"/>
</dbReference>
<dbReference type="NCBIfam" id="TIGR01391">
    <property type="entry name" value="dnaG"/>
    <property type="match status" value="1"/>
</dbReference>
<evidence type="ECO:0000256" key="12">
    <source>
        <dbReference type="HAMAP-Rule" id="MF_00974"/>
    </source>
</evidence>
<comment type="cofactor">
    <cofactor evidence="12 13 14">
        <name>Zn(2+)</name>
        <dbReference type="ChEBI" id="CHEBI:29105"/>
    </cofactor>
    <text evidence="12 13 14">Binds 1 zinc ion per monomer.</text>
</comment>
<gene>
    <name evidence="12" type="primary">dnaG</name>
    <name evidence="17" type="ORF">D1639_09360</name>
</gene>
<dbReference type="EMBL" id="QWKH01000089">
    <property type="protein sequence ID" value="NBI35227.1"/>
    <property type="molecule type" value="Genomic_DNA"/>
</dbReference>
<evidence type="ECO:0000256" key="10">
    <source>
        <dbReference type="ARBA" id="ARBA00023125"/>
    </source>
</evidence>
<dbReference type="GO" id="GO:0000428">
    <property type="term" value="C:DNA-directed RNA polymerase complex"/>
    <property type="evidence" value="ECO:0007669"/>
    <property type="project" value="UniProtKB-KW"/>
</dbReference>
<dbReference type="GO" id="GO:0008270">
    <property type="term" value="F:zinc ion binding"/>
    <property type="evidence" value="ECO:0007669"/>
    <property type="project" value="UniProtKB-UniRule"/>
</dbReference>
<evidence type="ECO:0000256" key="4">
    <source>
        <dbReference type="ARBA" id="ARBA00022695"/>
    </source>
</evidence>
<dbReference type="InterPro" id="IPR019475">
    <property type="entry name" value="DNA_primase_DnaB-bd"/>
</dbReference>
<dbReference type="GO" id="GO:1990077">
    <property type="term" value="C:primosome complex"/>
    <property type="evidence" value="ECO:0007669"/>
    <property type="project" value="UniProtKB-KW"/>
</dbReference>
<accession>A0A7C9NMR9</accession>
<evidence type="ECO:0000256" key="1">
    <source>
        <dbReference type="ARBA" id="ARBA00022478"/>
    </source>
</evidence>
<comment type="catalytic activity">
    <reaction evidence="12">
        <text>ssDNA + n NTP = ssDNA/pppN(pN)n-1 hybrid + (n-1) diphosphate.</text>
        <dbReference type="EC" id="2.7.7.101"/>
    </reaction>
</comment>
<dbReference type="Pfam" id="PF01807">
    <property type="entry name" value="Zn_ribbon_DnaG"/>
    <property type="match status" value="1"/>
</dbReference>
<dbReference type="InterPro" id="IPR013264">
    <property type="entry name" value="DNAG_N"/>
</dbReference>
<evidence type="ECO:0000256" key="14">
    <source>
        <dbReference type="PIRSR" id="PIRSR002811-1"/>
    </source>
</evidence>
<comment type="domain">
    <text evidence="12">Contains an N-terminal zinc-binding domain, a central core domain that contains the primase activity, and a C-terminal DnaB-binding domain.</text>
</comment>
<evidence type="ECO:0000256" key="7">
    <source>
        <dbReference type="ARBA" id="ARBA00022771"/>
    </source>
</evidence>
<evidence type="ECO:0000256" key="2">
    <source>
        <dbReference type="ARBA" id="ARBA00022515"/>
    </source>
</evidence>
<feature type="domain" description="Toprim" evidence="16">
    <location>
        <begin position="259"/>
        <end position="345"/>
    </location>
</feature>
<keyword evidence="11 12" id="KW-0804">Transcription</keyword>
<keyword evidence="2 12" id="KW-0639">Primosome</keyword>
<dbReference type="InterPro" id="IPR006171">
    <property type="entry name" value="TOPRIM_dom"/>
</dbReference>
<comment type="subunit">
    <text evidence="12">Monomer. Interacts with DnaB.</text>
</comment>
<evidence type="ECO:0000259" key="16">
    <source>
        <dbReference type="PROSITE" id="PS50880"/>
    </source>
</evidence>
<evidence type="ECO:0000256" key="9">
    <source>
        <dbReference type="ARBA" id="ARBA00022842"/>
    </source>
</evidence>
<dbReference type="Pfam" id="PF10410">
    <property type="entry name" value="DnaB_bind"/>
    <property type="match status" value="1"/>
</dbReference>
<evidence type="ECO:0000313" key="17">
    <source>
        <dbReference type="EMBL" id="NBI35227.1"/>
    </source>
</evidence>
<dbReference type="InterPro" id="IPR030846">
    <property type="entry name" value="DnaG_bac"/>
</dbReference>
<dbReference type="SMART" id="SM00400">
    <property type="entry name" value="ZnF_CHCC"/>
    <property type="match status" value="1"/>
</dbReference>